<name>A0A4Z2J5N6_9TELE</name>
<dbReference type="AlphaFoldDB" id="A0A4Z2J5N6"/>
<dbReference type="Proteomes" id="UP000314294">
    <property type="component" value="Unassembled WGS sequence"/>
</dbReference>
<organism evidence="2 3">
    <name type="scientific">Liparis tanakae</name>
    <name type="common">Tanaka's snailfish</name>
    <dbReference type="NCBI Taxonomy" id="230148"/>
    <lineage>
        <taxon>Eukaryota</taxon>
        <taxon>Metazoa</taxon>
        <taxon>Chordata</taxon>
        <taxon>Craniata</taxon>
        <taxon>Vertebrata</taxon>
        <taxon>Euteleostomi</taxon>
        <taxon>Actinopterygii</taxon>
        <taxon>Neopterygii</taxon>
        <taxon>Teleostei</taxon>
        <taxon>Neoteleostei</taxon>
        <taxon>Acanthomorphata</taxon>
        <taxon>Eupercaria</taxon>
        <taxon>Perciformes</taxon>
        <taxon>Cottioidei</taxon>
        <taxon>Cottales</taxon>
        <taxon>Liparidae</taxon>
        <taxon>Liparis</taxon>
    </lineage>
</organism>
<evidence type="ECO:0000313" key="3">
    <source>
        <dbReference type="Proteomes" id="UP000314294"/>
    </source>
</evidence>
<evidence type="ECO:0000256" key="1">
    <source>
        <dbReference type="SAM" id="MobiDB-lite"/>
    </source>
</evidence>
<keyword evidence="3" id="KW-1185">Reference proteome</keyword>
<feature type="region of interest" description="Disordered" evidence="1">
    <location>
        <begin position="153"/>
        <end position="181"/>
    </location>
</feature>
<gene>
    <name evidence="2" type="ORF">EYF80_004152</name>
</gene>
<evidence type="ECO:0000313" key="2">
    <source>
        <dbReference type="EMBL" id="TNN85519.1"/>
    </source>
</evidence>
<dbReference type="EMBL" id="SRLO01000020">
    <property type="protein sequence ID" value="TNN85519.1"/>
    <property type="molecule type" value="Genomic_DNA"/>
</dbReference>
<reference evidence="2 3" key="1">
    <citation type="submission" date="2019-03" db="EMBL/GenBank/DDBJ databases">
        <title>First draft genome of Liparis tanakae, snailfish: a comprehensive survey of snailfish specific genes.</title>
        <authorList>
            <person name="Kim W."/>
            <person name="Song I."/>
            <person name="Jeong J.-H."/>
            <person name="Kim D."/>
            <person name="Kim S."/>
            <person name="Ryu S."/>
            <person name="Song J.Y."/>
            <person name="Lee S.K."/>
        </authorList>
    </citation>
    <scope>NUCLEOTIDE SEQUENCE [LARGE SCALE GENOMIC DNA]</scope>
    <source>
        <tissue evidence="2">Muscle</tissue>
    </source>
</reference>
<protein>
    <submittedName>
        <fullName evidence="2">Uncharacterized protein</fullName>
    </submittedName>
</protein>
<accession>A0A4Z2J5N6</accession>
<feature type="compositionally biased region" description="Low complexity" evidence="1">
    <location>
        <begin position="165"/>
        <end position="181"/>
    </location>
</feature>
<sequence length="181" mass="20226">MKKMEISTRADDLKQLHPYAGEHELEQGGDDHDVADSSDGHKHALHHVLQDRDINKFTRCANRWSGWLCWTSCGMTVTFRPLARLMALRGRRTRRTLRIFTTEMAEDLNKEREALNTILLRVCGLTILRAEKLRIGSSAAREAELSMMKTRMRSEMTGRGPDGTSGSSSSAAGSFSSSSSL</sequence>
<comment type="caution">
    <text evidence="2">The sequence shown here is derived from an EMBL/GenBank/DDBJ whole genome shotgun (WGS) entry which is preliminary data.</text>
</comment>
<proteinExistence type="predicted"/>